<keyword evidence="4" id="KW-1185">Reference proteome</keyword>
<proteinExistence type="predicted"/>
<dbReference type="Proteomes" id="UP001479290">
    <property type="component" value="Unassembled WGS sequence"/>
</dbReference>
<dbReference type="Pfam" id="PF07716">
    <property type="entry name" value="bZIP_2"/>
    <property type="match status" value="1"/>
</dbReference>
<dbReference type="PRINTS" id="PR00042">
    <property type="entry name" value="LEUZIPPRFOS"/>
</dbReference>
<dbReference type="GO" id="GO:0005634">
    <property type="term" value="C:nucleus"/>
    <property type="evidence" value="ECO:0007669"/>
    <property type="project" value="TreeGrafter"/>
</dbReference>
<evidence type="ECO:0000313" key="3">
    <source>
        <dbReference type="EMBL" id="KAK9971502.1"/>
    </source>
</evidence>
<dbReference type="EMBL" id="JAWDJR010000007">
    <property type="protein sequence ID" value="KAK9971502.1"/>
    <property type="molecule type" value="Genomic_DNA"/>
</dbReference>
<feature type="region of interest" description="Disordered" evidence="1">
    <location>
        <begin position="26"/>
        <end position="77"/>
    </location>
</feature>
<sequence>MQAFCSDLTVDEQSVLLEMPAAVMDNFDRGSPFSQSDSQSPQDWSTQSDGHTYHRREKNRDAARKSRRKQTEKADTLHEELQSLEQSNAAIRKEIAELEKELKMYTTALEQHEPHCTKPCPYGPSAGVPAGPSTATPFTSDSNFIPELNPFPDLTLLPDTNSVDLPLTGLLDSSDWSPWDTLNGNGCLQQF</sequence>
<dbReference type="InterPro" id="IPR046347">
    <property type="entry name" value="bZIP_sf"/>
</dbReference>
<feature type="compositionally biased region" description="Basic and acidic residues" evidence="1">
    <location>
        <begin position="58"/>
        <end position="77"/>
    </location>
</feature>
<accession>A0AAW2ADV2</accession>
<dbReference type="InterPro" id="IPR000837">
    <property type="entry name" value="AP-1"/>
</dbReference>
<protein>
    <recommendedName>
        <fullName evidence="2">BZIP domain-containing protein</fullName>
    </recommendedName>
</protein>
<dbReference type="PANTHER" id="PTHR23351">
    <property type="entry name" value="FOS TRANSCRIPTION FACTOR-RELATED"/>
    <property type="match status" value="1"/>
</dbReference>
<dbReference type="GO" id="GO:0000978">
    <property type="term" value="F:RNA polymerase II cis-regulatory region sequence-specific DNA binding"/>
    <property type="evidence" value="ECO:0007669"/>
    <property type="project" value="TreeGrafter"/>
</dbReference>
<reference evidence="3 4" key="1">
    <citation type="submission" date="2024-05" db="EMBL/GenBank/DDBJ databases">
        <title>A high-quality chromosomal-level genome assembly of Topmouth culter (Culter alburnus).</title>
        <authorList>
            <person name="Zhao H."/>
        </authorList>
    </citation>
    <scope>NUCLEOTIDE SEQUENCE [LARGE SCALE GENOMIC DNA]</scope>
    <source>
        <strain evidence="3">CATC2023</strain>
        <tissue evidence="3">Muscle</tissue>
    </source>
</reference>
<organism evidence="3 4">
    <name type="scientific">Culter alburnus</name>
    <name type="common">Topmouth culter</name>
    <dbReference type="NCBI Taxonomy" id="194366"/>
    <lineage>
        <taxon>Eukaryota</taxon>
        <taxon>Metazoa</taxon>
        <taxon>Chordata</taxon>
        <taxon>Craniata</taxon>
        <taxon>Vertebrata</taxon>
        <taxon>Euteleostomi</taxon>
        <taxon>Actinopterygii</taxon>
        <taxon>Neopterygii</taxon>
        <taxon>Teleostei</taxon>
        <taxon>Ostariophysi</taxon>
        <taxon>Cypriniformes</taxon>
        <taxon>Xenocyprididae</taxon>
        <taxon>Xenocypridinae</taxon>
        <taxon>Culter</taxon>
    </lineage>
</organism>
<feature type="compositionally biased region" description="Low complexity" evidence="1">
    <location>
        <begin position="31"/>
        <end position="49"/>
    </location>
</feature>
<feature type="domain" description="BZIP" evidence="2">
    <location>
        <begin position="49"/>
        <end position="112"/>
    </location>
</feature>
<dbReference type="InterPro" id="IPR004827">
    <property type="entry name" value="bZIP"/>
</dbReference>
<gene>
    <name evidence="3" type="ORF">ABG768_024865</name>
</gene>
<dbReference type="PANTHER" id="PTHR23351:SF51">
    <property type="entry name" value="BASIC LEUCINE ZIPPER TRANSCRIPTIONAL FACTOR ATF-LIKE"/>
    <property type="match status" value="1"/>
</dbReference>
<name>A0AAW2ADV2_CULAL</name>
<dbReference type="SUPFAM" id="SSF57959">
    <property type="entry name" value="Leucine zipper domain"/>
    <property type="match status" value="1"/>
</dbReference>
<dbReference type="CDD" id="cd14701">
    <property type="entry name" value="bZIP_BATF"/>
    <property type="match status" value="1"/>
</dbReference>
<comment type="caution">
    <text evidence="3">The sequence shown here is derived from an EMBL/GenBank/DDBJ whole genome shotgun (WGS) entry which is preliminary data.</text>
</comment>
<dbReference type="AlphaFoldDB" id="A0AAW2ADV2"/>
<evidence type="ECO:0000256" key="1">
    <source>
        <dbReference type="SAM" id="MobiDB-lite"/>
    </source>
</evidence>
<evidence type="ECO:0000259" key="2">
    <source>
        <dbReference type="PROSITE" id="PS50217"/>
    </source>
</evidence>
<dbReference type="PROSITE" id="PS00036">
    <property type="entry name" value="BZIP_BASIC"/>
    <property type="match status" value="1"/>
</dbReference>
<dbReference type="GO" id="GO:0000981">
    <property type="term" value="F:DNA-binding transcription factor activity, RNA polymerase II-specific"/>
    <property type="evidence" value="ECO:0007669"/>
    <property type="project" value="TreeGrafter"/>
</dbReference>
<dbReference type="Gene3D" id="1.20.5.170">
    <property type="match status" value="1"/>
</dbReference>
<evidence type="ECO:0000313" key="4">
    <source>
        <dbReference type="Proteomes" id="UP001479290"/>
    </source>
</evidence>
<dbReference type="PROSITE" id="PS50217">
    <property type="entry name" value="BZIP"/>
    <property type="match status" value="1"/>
</dbReference>
<dbReference type="SMART" id="SM00338">
    <property type="entry name" value="BRLZ"/>
    <property type="match status" value="1"/>
</dbReference>